<protein>
    <submittedName>
        <fullName evidence="1">Uncharacterized protein</fullName>
    </submittedName>
</protein>
<dbReference type="Proteomes" id="UP000287651">
    <property type="component" value="Unassembled WGS sequence"/>
</dbReference>
<comment type="caution">
    <text evidence="1">The sequence shown here is derived from an EMBL/GenBank/DDBJ whole genome shotgun (WGS) entry which is preliminary data.</text>
</comment>
<evidence type="ECO:0000313" key="2">
    <source>
        <dbReference type="Proteomes" id="UP000287651"/>
    </source>
</evidence>
<gene>
    <name evidence="1" type="ORF">B296_00019736</name>
</gene>
<reference evidence="1 2" key="1">
    <citation type="journal article" date="2014" name="Agronomy (Basel)">
        <title>A Draft Genome Sequence for Ensete ventricosum, the Drought-Tolerant Tree Against Hunger.</title>
        <authorList>
            <person name="Harrison J."/>
            <person name="Moore K.A."/>
            <person name="Paszkiewicz K."/>
            <person name="Jones T."/>
            <person name="Grant M."/>
            <person name="Ambacheew D."/>
            <person name="Muzemil S."/>
            <person name="Studholme D.J."/>
        </authorList>
    </citation>
    <scope>NUCLEOTIDE SEQUENCE [LARGE SCALE GENOMIC DNA]</scope>
</reference>
<organism evidence="1 2">
    <name type="scientific">Ensete ventricosum</name>
    <name type="common">Abyssinian banana</name>
    <name type="synonym">Musa ensete</name>
    <dbReference type="NCBI Taxonomy" id="4639"/>
    <lineage>
        <taxon>Eukaryota</taxon>
        <taxon>Viridiplantae</taxon>
        <taxon>Streptophyta</taxon>
        <taxon>Embryophyta</taxon>
        <taxon>Tracheophyta</taxon>
        <taxon>Spermatophyta</taxon>
        <taxon>Magnoliopsida</taxon>
        <taxon>Liliopsida</taxon>
        <taxon>Zingiberales</taxon>
        <taxon>Musaceae</taxon>
        <taxon>Ensete</taxon>
    </lineage>
</organism>
<sequence>MIAMRGCCHRIHYLCNSSPSAQTQNNFDGATQSERCYVEKGSENKRLIPTHSSLPSAFILFLANWVYVAAGVATGRVQEEEEELLSCGLVIGLGLSQLLDR</sequence>
<dbReference type="AlphaFoldDB" id="A0A426YKS7"/>
<evidence type="ECO:0000313" key="1">
    <source>
        <dbReference type="EMBL" id="RRT52379.1"/>
    </source>
</evidence>
<dbReference type="EMBL" id="AMZH03011698">
    <property type="protein sequence ID" value="RRT52379.1"/>
    <property type="molecule type" value="Genomic_DNA"/>
</dbReference>
<name>A0A426YKS7_ENSVE</name>
<proteinExistence type="predicted"/>
<accession>A0A426YKS7</accession>